<evidence type="ECO:0000313" key="9">
    <source>
        <dbReference type="EMBL" id="CEL55347.1"/>
    </source>
</evidence>
<name>A0A0B7FGK9_THACB</name>
<comment type="similarity">
    <text evidence="6">Belongs to the mitochondrion-specific ribosomal protein mL54 family.</text>
</comment>
<dbReference type="Pfam" id="PF08561">
    <property type="entry name" value="Ribosomal_L37"/>
    <property type="match status" value="1"/>
</dbReference>
<evidence type="ECO:0000256" key="6">
    <source>
        <dbReference type="ARBA" id="ARBA00033752"/>
    </source>
</evidence>
<organism evidence="9 10">
    <name type="scientific">Thanatephorus cucumeris (strain AG1-IB / isolate 7/3/14)</name>
    <name type="common">Lettuce bottom rot fungus</name>
    <name type="synonym">Rhizoctonia solani</name>
    <dbReference type="NCBI Taxonomy" id="1108050"/>
    <lineage>
        <taxon>Eukaryota</taxon>
        <taxon>Fungi</taxon>
        <taxon>Dikarya</taxon>
        <taxon>Basidiomycota</taxon>
        <taxon>Agaricomycotina</taxon>
        <taxon>Agaricomycetes</taxon>
        <taxon>Cantharellales</taxon>
        <taxon>Ceratobasidiaceae</taxon>
        <taxon>Rhizoctonia</taxon>
        <taxon>Rhizoctonia solani AG-1</taxon>
    </lineage>
</organism>
<evidence type="ECO:0000256" key="2">
    <source>
        <dbReference type="ARBA" id="ARBA00022946"/>
    </source>
</evidence>
<protein>
    <recommendedName>
        <fullName evidence="7">Large ribosomal subunit protein mL54</fullName>
    </recommendedName>
</protein>
<dbReference type="GO" id="GO:0003735">
    <property type="term" value="F:structural constituent of ribosome"/>
    <property type="evidence" value="ECO:0007669"/>
    <property type="project" value="TreeGrafter"/>
</dbReference>
<dbReference type="PANTHER" id="PTHR28595">
    <property type="entry name" value="39S RIBOSOMAL PROTEIN L54, MITOCHONDRIAL"/>
    <property type="match status" value="1"/>
</dbReference>
<dbReference type="STRING" id="1108050.A0A0B7FGK9"/>
<evidence type="ECO:0000313" key="10">
    <source>
        <dbReference type="Proteomes" id="UP000059188"/>
    </source>
</evidence>
<comment type="subcellular location">
    <subcellularLocation>
        <location evidence="1">Mitochondrion</location>
    </subcellularLocation>
</comment>
<keyword evidence="5" id="KW-0687">Ribonucleoprotein</keyword>
<feature type="compositionally biased region" description="Basic and acidic residues" evidence="8">
    <location>
        <begin position="89"/>
        <end position="107"/>
    </location>
</feature>
<keyword evidence="4" id="KW-0496">Mitochondrion</keyword>
<dbReference type="GO" id="GO:0005762">
    <property type="term" value="C:mitochondrial large ribosomal subunit"/>
    <property type="evidence" value="ECO:0007669"/>
    <property type="project" value="TreeGrafter"/>
</dbReference>
<accession>A0A0B7FGK9</accession>
<evidence type="ECO:0000256" key="7">
    <source>
        <dbReference type="ARBA" id="ARBA00035179"/>
    </source>
</evidence>
<keyword evidence="10" id="KW-1185">Reference proteome</keyword>
<gene>
    <name evidence="9" type="ORF">RSOLAG1IB_01357</name>
</gene>
<dbReference type="EMBL" id="LN679101">
    <property type="protein sequence ID" value="CEL55347.1"/>
    <property type="molecule type" value="Genomic_DNA"/>
</dbReference>
<dbReference type="Proteomes" id="UP000059188">
    <property type="component" value="Unassembled WGS sequence"/>
</dbReference>
<feature type="region of interest" description="Disordered" evidence="8">
    <location>
        <begin position="89"/>
        <end position="115"/>
    </location>
</feature>
<reference evidence="9 10" key="1">
    <citation type="submission" date="2014-11" db="EMBL/GenBank/DDBJ databases">
        <authorList>
            <person name="Wibberg Daniel"/>
        </authorList>
    </citation>
    <scope>NUCLEOTIDE SEQUENCE [LARGE SCALE GENOMIC DNA]</scope>
    <source>
        <strain evidence="9">Rhizoctonia solani AG1-IB 7/3/14</strain>
    </source>
</reference>
<keyword evidence="2" id="KW-0809">Transit peptide</keyword>
<evidence type="ECO:0000256" key="4">
    <source>
        <dbReference type="ARBA" id="ARBA00023128"/>
    </source>
</evidence>
<dbReference type="AlphaFoldDB" id="A0A0B7FGK9"/>
<keyword evidence="3" id="KW-0689">Ribosomal protein</keyword>
<proteinExistence type="inferred from homology"/>
<dbReference type="InterPro" id="IPR013870">
    <property type="entry name" value="Ribosomal_mL54"/>
</dbReference>
<evidence type="ECO:0000256" key="3">
    <source>
        <dbReference type="ARBA" id="ARBA00022980"/>
    </source>
</evidence>
<evidence type="ECO:0000256" key="8">
    <source>
        <dbReference type="SAM" id="MobiDB-lite"/>
    </source>
</evidence>
<dbReference type="OrthoDB" id="10252718at2759"/>
<evidence type="ECO:0000256" key="1">
    <source>
        <dbReference type="ARBA" id="ARBA00004173"/>
    </source>
</evidence>
<dbReference type="PANTHER" id="PTHR28595:SF1">
    <property type="entry name" value="LARGE RIBOSOMAL SUBUNIT PROTEIN ML54"/>
    <property type="match status" value="1"/>
</dbReference>
<sequence length="115" mass="12794">MISARIVSQTTRHAYRGSFQTLKIRFASSSAEKVPTAPAAASSKLPISSCPVNTNLSGLTWLKGQPPVLALEDSEYPTWLWTLLDEKKAGDGTSKVERRKENRDKIKLQNFMKSQ</sequence>
<evidence type="ECO:0000256" key="5">
    <source>
        <dbReference type="ARBA" id="ARBA00023274"/>
    </source>
</evidence>